<keyword evidence="2 5" id="KW-0812">Transmembrane</keyword>
<name>A0A3S0A4E5_9HYPH</name>
<feature type="transmembrane region" description="Helical" evidence="5">
    <location>
        <begin position="176"/>
        <end position="200"/>
    </location>
</feature>
<dbReference type="OrthoDB" id="9810556at2"/>
<protein>
    <submittedName>
        <fullName evidence="7">DMT family transporter</fullName>
    </submittedName>
</protein>
<evidence type="ECO:0000256" key="1">
    <source>
        <dbReference type="ARBA" id="ARBA00004141"/>
    </source>
</evidence>
<dbReference type="InterPro" id="IPR000620">
    <property type="entry name" value="EamA_dom"/>
</dbReference>
<dbReference type="AlphaFoldDB" id="A0A3S0A4E5"/>
<feature type="transmembrane region" description="Helical" evidence="5">
    <location>
        <begin position="244"/>
        <end position="263"/>
    </location>
</feature>
<comment type="caution">
    <text evidence="7">The sequence shown here is derived from an EMBL/GenBank/DDBJ whole genome shotgun (WGS) entry which is preliminary data.</text>
</comment>
<evidence type="ECO:0000256" key="3">
    <source>
        <dbReference type="ARBA" id="ARBA00022989"/>
    </source>
</evidence>
<dbReference type="Pfam" id="PF00892">
    <property type="entry name" value="EamA"/>
    <property type="match status" value="2"/>
</dbReference>
<feature type="transmembrane region" description="Helical" evidence="5">
    <location>
        <begin position="126"/>
        <end position="144"/>
    </location>
</feature>
<comment type="subcellular location">
    <subcellularLocation>
        <location evidence="1">Membrane</location>
        <topology evidence="1">Multi-pass membrane protein</topology>
    </subcellularLocation>
</comment>
<evidence type="ECO:0000313" key="8">
    <source>
        <dbReference type="Proteomes" id="UP000278398"/>
    </source>
</evidence>
<evidence type="ECO:0000256" key="2">
    <source>
        <dbReference type="ARBA" id="ARBA00022692"/>
    </source>
</evidence>
<keyword evidence="4 5" id="KW-0472">Membrane</keyword>
<proteinExistence type="predicted"/>
<feature type="transmembrane region" description="Helical" evidence="5">
    <location>
        <begin position="269"/>
        <end position="285"/>
    </location>
</feature>
<dbReference type="EMBL" id="RWKW01000090">
    <property type="protein sequence ID" value="RST84533.1"/>
    <property type="molecule type" value="Genomic_DNA"/>
</dbReference>
<dbReference type="PANTHER" id="PTHR32322:SF9">
    <property type="entry name" value="AMINO-ACID METABOLITE EFFLUX PUMP-RELATED"/>
    <property type="match status" value="1"/>
</dbReference>
<evidence type="ECO:0000256" key="4">
    <source>
        <dbReference type="ARBA" id="ARBA00023136"/>
    </source>
</evidence>
<dbReference type="Proteomes" id="UP000278398">
    <property type="component" value="Unassembled WGS sequence"/>
</dbReference>
<dbReference type="GO" id="GO:0016020">
    <property type="term" value="C:membrane"/>
    <property type="evidence" value="ECO:0007669"/>
    <property type="project" value="UniProtKB-SubCell"/>
</dbReference>
<gene>
    <name evidence="7" type="ORF">EJC49_20330</name>
</gene>
<evidence type="ECO:0000259" key="6">
    <source>
        <dbReference type="Pfam" id="PF00892"/>
    </source>
</evidence>
<accession>A0A3S0A4E5</accession>
<keyword evidence="3 5" id="KW-1133">Transmembrane helix</keyword>
<feature type="transmembrane region" description="Helical" evidence="5">
    <location>
        <begin position="65"/>
        <end position="84"/>
    </location>
</feature>
<dbReference type="SUPFAM" id="SSF103481">
    <property type="entry name" value="Multidrug resistance efflux transporter EmrE"/>
    <property type="match status" value="2"/>
</dbReference>
<feature type="transmembrane region" description="Helical" evidence="5">
    <location>
        <begin position="33"/>
        <end position="53"/>
    </location>
</feature>
<feature type="transmembrane region" description="Helical" evidence="5">
    <location>
        <begin position="90"/>
        <end position="114"/>
    </location>
</feature>
<sequence>MTAAVWAQLLLLGAIWGGTFVMGRIAVLEIAPITLVLLRVGIAAAALHLWLFATGRTFAPALRMAGPLFLLALFNNVIPFSLIFMGQTELGAGLASILNATTPFWTAIVASAFLPDERLTVNKLAGVLIGILGTAVMVGPGVLASLGGPVWAKLLVLGAALSYAFAFILAKRLSGLAPPIVATGQLTAATVIMLPLALLVDGGSGTADASPKAWAAVLGIALLATAVAYILYFRIIASAGASNASLVTLIVPASAVLLGIVFLGERLELFELAGLALIAGGLVVIDGRLFKRRRDDAAAQ</sequence>
<feature type="transmembrane region" description="Helical" evidence="5">
    <location>
        <begin position="212"/>
        <end position="232"/>
    </location>
</feature>
<organism evidence="7 8">
    <name type="scientific">Aquibium carbonis</name>
    <dbReference type="NCBI Taxonomy" id="2495581"/>
    <lineage>
        <taxon>Bacteria</taxon>
        <taxon>Pseudomonadati</taxon>
        <taxon>Pseudomonadota</taxon>
        <taxon>Alphaproteobacteria</taxon>
        <taxon>Hyphomicrobiales</taxon>
        <taxon>Phyllobacteriaceae</taxon>
        <taxon>Aquibium</taxon>
    </lineage>
</organism>
<keyword evidence="8" id="KW-1185">Reference proteome</keyword>
<feature type="domain" description="EamA" evidence="6">
    <location>
        <begin position="151"/>
        <end position="285"/>
    </location>
</feature>
<dbReference type="InterPro" id="IPR037185">
    <property type="entry name" value="EmrE-like"/>
</dbReference>
<evidence type="ECO:0000256" key="5">
    <source>
        <dbReference type="SAM" id="Phobius"/>
    </source>
</evidence>
<feature type="domain" description="EamA" evidence="6">
    <location>
        <begin position="9"/>
        <end position="138"/>
    </location>
</feature>
<feature type="transmembrane region" description="Helical" evidence="5">
    <location>
        <begin position="150"/>
        <end position="169"/>
    </location>
</feature>
<evidence type="ECO:0000313" key="7">
    <source>
        <dbReference type="EMBL" id="RST84533.1"/>
    </source>
</evidence>
<dbReference type="InterPro" id="IPR050638">
    <property type="entry name" value="AA-Vitamin_Transporters"/>
</dbReference>
<reference evidence="7 8" key="1">
    <citation type="submission" date="2018-12" db="EMBL/GenBank/DDBJ databases">
        <title>Mesorhizobium carbonis sp. nov., isolated from coal mine water.</title>
        <authorList>
            <person name="Xin W."/>
            <person name="Xu Z."/>
            <person name="Xiang F."/>
            <person name="Zhang J."/>
            <person name="Xi L."/>
            <person name="Liu J."/>
        </authorList>
    </citation>
    <scope>NUCLEOTIDE SEQUENCE [LARGE SCALE GENOMIC DNA]</scope>
    <source>
        <strain evidence="7 8">B2.3</strain>
    </source>
</reference>
<dbReference type="PANTHER" id="PTHR32322">
    <property type="entry name" value="INNER MEMBRANE TRANSPORTER"/>
    <property type="match status" value="1"/>
</dbReference>